<keyword evidence="4" id="KW-0862">Zinc</keyword>
<evidence type="ECO:0000256" key="7">
    <source>
        <dbReference type="SAM" id="Phobius"/>
    </source>
</evidence>
<evidence type="ECO:0000256" key="4">
    <source>
        <dbReference type="ARBA" id="ARBA00022833"/>
    </source>
</evidence>
<proteinExistence type="predicted"/>
<dbReference type="PANTHER" id="PTHR46151">
    <property type="entry name" value="NEP1-INTERACTING PROTEIN-LIKE 2"/>
    <property type="match status" value="1"/>
</dbReference>
<dbReference type="PANTHER" id="PTHR46151:SF18">
    <property type="entry name" value="NEP1-INTERACTING PROTEIN-LIKE 2"/>
    <property type="match status" value="1"/>
</dbReference>
<organism evidence="9 10">
    <name type="scientific">Vanilla planifolia</name>
    <name type="common">Vanilla</name>
    <dbReference type="NCBI Taxonomy" id="51239"/>
    <lineage>
        <taxon>Eukaryota</taxon>
        <taxon>Viridiplantae</taxon>
        <taxon>Streptophyta</taxon>
        <taxon>Embryophyta</taxon>
        <taxon>Tracheophyta</taxon>
        <taxon>Spermatophyta</taxon>
        <taxon>Magnoliopsida</taxon>
        <taxon>Liliopsida</taxon>
        <taxon>Asparagales</taxon>
        <taxon>Orchidaceae</taxon>
        <taxon>Vanilloideae</taxon>
        <taxon>Vanilleae</taxon>
        <taxon>Vanilla</taxon>
    </lineage>
</organism>
<keyword evidence="7" id="KW-1133">Transmembrane helix</keyword>
<keyword evidence="2" id="KW-0479">Metal-binding</keyword>
<accession>A0A835RSG3</accession>
<keyword evidence="3 6" id="KW-0863">Zinc-finger</keyword>
<dbReference type="InterPro" id="IPR013083">
    <property type="entry name" value="Znf_RING/FYVE/PHD"/>
</dbReference>
<dbReference type="Proteomes" id="UP000636800">
    <property type="component" value="Chromosome 1"/>
</dbReference>
<keyword evidence="7" id="KW-0812">Transmembrane</keyword>
<dbReference type="SUPFAM" id="SSF57850">
    <property type="entry name" value="RING/U-box"/>
    <property type="match status" value="1"/>
</dbReference>
<feature type="transmembrane region" description="Helical" evidence="7">
    <location>
        <begin position="65"/>
        <end position="85"/>
    </location>
</feature>
<dbReference type="InterPro" id="IPR001841">
    <property type="entry name" value="Znf_RING"/>
</dbReference>
<evidence type="ECO:0000256" key="3">
    <source>
        <dbReference type="ARBA" id="ARBA00022771"/>
    </source>
</evidence>
<sequence>MEDERHMARGSHGEFRVLGHSGVSPNFLWLIAGMLSGAVTGLFALVGAFVGALSGALAGRASDTGILRGAVLGAIAGAVLAIEILEAYDCYLRSDQSNSRNTAMHRILALNHNDELGIVGEFAPKGLTRDLFKKLPVHVMPDNVREGHEECICCTICLQDILGGETVRILPLCFHTFHLSCVDKWLVTHSSCPVCRQGV</sequence>
<dbReference type="EMBL" id="JADCNL010000001">
    <property type="protein sequence ID" value="KAG0497675.1"/>
    <property type="molecule type" value="Genomic_DNA"/>
</dbReference>
<evidence type="ECO:0000256" key="1">
    <source>
        <dbReference type="ARBA" id="ARBA00004370"/>
    </source>
</evidence>
<dbReference type="AlphaFoldDB" id="A0A835RSG3"/>
<comment type="caution">
    <text evidence="9">The sequence shown here is derived from an EMBL/GenBank/DDBJ whole genome shotgun (WGS) entry which is preliminary data.</text>
</comment>
<comment type="subcellular location">
    <subcellularLocation>
        <location evidence="1">Membrane</location>
    </subcellularLocation>
</comment>
<feature type="domain" description="RING-type" evidence="8">
    <location>
        <begin position="154"/>
        <end position="196"/>
    </location>
</feature>
<dbReference type="OrthoDB" id="118550at2759"/>
<dbReference type="GO" id="GO:0016020">
    <property type="term" value="C:membrane"/>
    <property type="evidence" value="ECO:0007669"/>
    <property type="project" value="UniProtKB-SubCell"/>
</dbReference>
<dbReference type="GO" id="GO:0008270">
    <property type="term" value="F:zinc ion binding"/>
    <property type="evidence" value="ECO:0007669"/>
    <property type="project" value="UniProtKB-KW"/>
</dbReference>
<evidence type="ECO:0000259" key="8">
    <source>
        <dbReference type="PROSITE" id="PS50089"/>
    </source>
</evidence>
<reference evidence="9 10" key="1">
    <citation type="journal article" date="2020" name="Nat. Food">
        <title>A phased Vanilla planifolia genome enables genetic improvement of flavour and production.</title>
        <authorList>
            <person name="Hasing T."/>
            <person name="Tang H."/>
            <person name="Brym M."/>
            <person name="Khazi F."/>
            <person name="Huang T."/>
            <person name="Chambers A.H."/>
        </authorList>
    </citation>
    <scope>NUCLEOTIDE SEQUENCE [LARGE SCALE GENOMIC DNA]</scope>
    <source>
        <tissue evidence="9">Leaf</tissue>
    </source>
</reference>
<keyword evidence="5 7" id="KW-0472">Membrane</keyword>
<evidence type="ECO:0000313" key="9">
    <source>
        <dbReference type="EMBL" id="KAG0497675.1"/>
    </source>
</evidence>
<dbReference type="PROSITE" id="PS50089">
    <property type="entry name" value="ZF_RING_2"/>
    <property type="match status" value="1"/>
</dbReference>
<dbReference type="Gene3D" id="3.30.40.10">
    <property type="entry name" value="Zinc/RING finger domain, C3HC4 (zinc finger)"/>
    <property type="match status" value="1"/>
</dbReference>
<dbReference type="SMART" id="SM00184">
    <property type="entry name" value="RING"/>
    <property type="match status" value="1"/>
</dbReference>
<feature type="transmembrane region" description="Helical" evidence="7">
    <location>
        <begin position="27"/>
        <end position="53"/>
    </location>
</feature>
<name>A0A835RSG3_VANPL</name>
<gene>
    <name evidence="9" type="ORF">HPP92_002366</name>
</gene>
<keyword evidence="10" id="KW-1185">Reference proteome</keyword>
<evidence type="ECO:0000256" key="6">
    <source>
        <dbReference type="PROSITE-ProRule" id="PRU00175"/>
    </source>
</evidence>
<dbReference type="Pfam" id="PF13639">
    <property type="entry name" value="zf-RING_2"/>
    <property type="match status" value="1"/>
</dbReference>
<evidence type="ECO:0000313" key="10">
    <source>
        <dbReference type="Proteomes" id="UP000636800"/>
    </source>
</evidence>
<evidence type="ECO:0000256" key="2">
    <source>
        <dbReference type="ARBA" id="ARBA00022723"/>
    </source>
</evidence>
<protein>
    <recommendedName>
        <fullName evidence="8">RING-type domain-containing protein</fullName>
    </recommendedName>
</protein>
<evidence type="ECO:0000256" key="5">
    <source>
        <dbReference type="ARBA" id="ARBA00023136"/>
    </source>
</evidence>